<dbReference type="Gene3D" id="1.20.1250.20">
    <property type="entry name" value="MFS general substrate transporter like domains"/>
    <property type="match status" value="1"/>
</dbReference>
<dbReference type="KEGG" id="cai:Caci_6343"/>
<dbReference type="RefSeq" id="WP_015794926.1">
    <property type="nucleotide sequence ID" value="NC_013131.1"/>
</dbReference>
<feature type="transmembrane region" description="Helical" evidence="7">
    <location>
        <begin position="272"/>
        <end position="291"/>
    </location>
</feature>
<accession>C7QKC3</accession>
<evidence type="ECO:0000256" key="3">
    <source>
        <dbReference type="ARBA" id="ARBA00022475"/>
    </source>
</evidence>
<feature type="transmembrane region" description="Helical" evidence="7">
    <location>
        <begin position="64"/>
        <end position="85"/>
    </location>
</feature>
<protein>
    <submittedName>
        <fullName evidence="8">Major facilitator superfamily MFS_1</fullName>
    </submittedName>
</protein>
<organism evidence="8 9">
    <name type="scientific">Catenulispora acidiphila (strain DSM 44928 / JCM 14897 / NBRC 102108 / NRRL B-24433 / ID139908)</name>
    <dbReference type="NCBI Taxonomy" id="479433"/>
    <lineage>
        <taxon>Bacteria</taxon>
        <taxon>Bacillati</taxon>
        <taxon>Actinomycetota</taxon>
        <taxon>Actinomycetes</taxon>
        <taxon>Catenulisporales</taxon>
        <taxon>Catenulisporaceae</taxon>
        <taxon>Catenulispora</taxon>
    </lineage>
</organism>
<dbReference type="InParanoid" id="C7QKC3"/>
<dbReference type="InterPro" id="IPR010290">
    <property type="entry name" value="TM_effector"/>
</dbReference>
<dbReference type="STRING" id="479433.Caci_6343"/>
<proteinExistence type="predicted"/>
<feature type="transmembrane region" description="Helical" evidence="7">
    <location>
        <begin position="328"/>
        <end position="348"/>
    </location>
</feature>
<dbReference type="InterPro" id="IPR036259">
    <property type="entry name" value="MFS_trans_sf"/>
</dbReference>
<dbReference type="HOGENOM" id="CLU_034180_11_2_11"/>
<feature type="transmembrane region" description="Helical" evidence="7">
    <location>
        <begin position="97"/>
        <end position="122"/>
    </location>
</feature>
<dbReference type="PANTHER" id="PTHR23513">
    <property type="entry name" value="INTEGRAL MEMBRANE EFFLUX PROTEIN-RELATED"/>
    <property type="match status" value="1"/>
</dbReference>
<keyword evidence="9" id="KW-1185">Reference proteome</keyword>
<dbReference type="PANTHER" id="PTHR23513:SF11">
    <property type="entry name" value="STAPHYLOFERRIN A TRANSPORTER"/>
    <property type="match status" value="1"/>
</dbReference>
<feature type="transmembrane region" description="Helical" evidence="7">
    <location>
        <begin position="390"/>
        <end position="410"/>
    </location>
</feature>
<dbReference type="OrthoDB" id="9775268at2"/>
<reference evidence="8 9" key="1">
    <citation type="journal article" date="2009" name="Stand. Genomic Sci.">
        <title>Complete genome sequence of Catenulispora acidiphila type strain (ID 139908).</title>
        <authorList>
            <person name="Copeland A."/>
            <person name="Lapidus A."/>
            <person name="Glavina Del Rio T."/>
            <person name="Nolan M."/>
            <person name="Lucas S."/>
            <person name="Chen F."/>
            <person name="Tice H."/>
            <person name="Cheng J.F."/>
            <person name="Bruce D."/>
            <person name="Goodwin L."/>
            <person name="Pitluck S."/>
            <person name="Mikhailova N."/>
            <person name="Pati A."/>
            <person name="Ivanova N."/>
            <person name="Mavromatis K."/>
            <person name="Chen A."/>
            <person name="Palaniappan K."/>
            <person name="Chain P."/>
            <person name="Land M."/>
            <person name="Hauser L."/>
            <person name="Chang Y.J."/>
            <person name="Jeffries C.D."/>
            <person name="Chertkov O."/>
            <person name="Brettin T."/>
            <person name="Detter J.C."/>
            <person name="Han C."/>
            <person name="Ali Z."/>
            <person name="Tindall B.J."/>
            <person name="Goker M."/>
            <person name="Bristow J."/>
            <person name="Eisen J.A."/>
            <person name="Markowitz V."/>
            <person name="Hugenholtz P."/>
            <person name="Kyrpides N.C."/>
            <person name="Klenk H.P."/>
        </authorList>
    </citation>
    <scope>NUCLEOTIDE SEQUENCE [LARGE SCALE GENOMIC DNA]</scope>
    <source>
        <strain evidence="9">DSM 44928 / JCM 14897 / NBRC 102108 / NRRL B-24433 / ID139908</strain>
    </source>
</reference>
<name>C7QKC3_CATAD</name>
<feature type="transmembrane region" description="Helical" evidence="7">
    <location>
        <begin position="360"/>
        <end position="384"/>
    </location>
</feature>
<feature type="transmembrane region" description="Helical" evidence="7">
    <location>
        <begin position="228"/>
        <end position="252"/>
    </location>
</feature>
<dbReference type="EMBL" id="CP001700">
    <property type="protein sequence ID" value="ACU75197.1"/>
    <property type="molecule type" value="Genomic_DNA"/>
</dbReference>
<evidence type="ECO:0000256" key="4">
    <source>
        <dbReference type="ARBA" id="ARBA00022692"/>
    </source>
</evidence>
<dbReference type="eggNOG" id="COG2814">
    <property type="taxonomic scope" value="Bacteria"/>
</dbReference>
<keyword evidence="4 7" id="KW-0812">Transmembrane</keyword>
<keyword evidence="2" id="KW-0813">Transport</keyword>
<evidence type="ECO:0000256" key="1">
    <source>
        <dbReference type="ARBA" id="ARBA00004651"/>
    </source>
</evidence>
<evidence type="ECO:0000256" key="6">
    <source>
        <dbReference type="ARBA" id="ARBA00023136"/>
    </source>
</evidence>
<evidence type="ECO:0000313" key="8">
    <source>
        <dbReference type="EMBL" id="ACU75197.1"/>
    </source>
</evidence>
<gene>
    <name evidence="8" type="ordered locus">Caci_6343</name>
</gene>
<evidence type="ECO:0000256" key="2">
    <source>
        <dbReference type="ARBA" id="ARBA00022448"/>
    </source>
</evidence>
<evidence type="ECO:0000256" key="5">
    <source>
        <dbReference type="ARBA" id="ARBA00022989"/>
    </source>
</evidence>
<dbReference type="AlphaFoldDB" id="C7QKC3"/>
<dbReference type="Pfam" id="PF05977">
    <property type="entry name" value="MFS_3"/>
    <property type="match status" value="1"/>
</dbReference>
<keyword evidence="3" id="KW-1003">Cell membrane</keyword>
<keyword evidence="6 7" id="KW-0472">Membrane</keyword>
<evidence type="ECO:0000256" key="7">
    <source>
        <dbReference type="SAM" id="Phobius"/>
    </source>
</evidence>
<dbReference type="GO" id="GO:0005886">
    <property type="term" value="C:plasma membrane"/>
    <property type="evidence" value="ECO:0007669"/>
    <property type="project" value="UniProtKB-SubCell"/>
</dbReference>
<dbReference type="Proteomes" id="UP000000851">
    <property type="component" value="Chromosome"/>
</dbReference>
<evidence type="ECO:0000313" key="9">
    <source>
        <dbReference type="Proteomes" id="UP000000851"/>
    </source>
</evidence>
<comment type="subcellular location">
    <subcellularLocation>
        <location evidence="1">Cell membrane</location>
        <topology evidence="1">Multi-pass membrane protein</topology>
    </subcellularLocation>
</comment>
<sequence>MSTVNAGPVTPPKPPTVRQRTFSSLKVPNYRLYMTGQSISLVGTWMQMTAQSWLVLTLTHSSTALGLVVALQTLPVLLFGPYGGVIADRADKLRLMVVLQSMMGVLALVLGLLTVFGVVRFWEVCALAVLLGTNNAFENSTRQSFVREMVGRDQLRNAITLNSVMVNAARAVGPAVGGVLIAVVGIGICFLLNAASFVAVVTSLLRMDRSALRPSPPTPRARGQLREGLRYAAATPSIAIPLAMMGLVGLLAYEFQVSLPVFVERTFHGGSVAFGFITSAMGIGAVVGGLFTAARGRTGLQPMIIASAGLGVSMLAVAYAPVLALACAVMLLVGWASVSFIAIGNSTIQLTSDPEKRGRMIALWQVAFQGTTPIGGPLVGWVIAVSDPRSGLAVGGVSCLVAGAGGLMLARRVAGRAAPVQPESESESEPAASLT</sequence>
<keyword evidence="5 7" id="KW-1133">Transmembrane helix</keyword>
<dbReference type="CDD" id="cd06173">
    <property type="entry name" value="MFS_MefA_like"/>
    <property type="match status" value="1"/>
</dbReference>
<dbReference type="SUPFAM" id="SSF103473">
    <property type="entry name" value="MFS general substrate transporter"/>
    <property type="match status" value="1"/>
</dbReference>
<feature type="transmembrane region" description="Helical" evidence="7">
    <location>
        <begin position="303"/>
        <end position="322"/>
    </location>
</feature>
<feature type="transmembrane region" description="Helical" evidence="7">
    <location>
        <begin position="179"/>
        <end position="207"/>
    </location>
</feature>